<protein>
    <recommendedName>
        <fullName evidence="4">Protein BPS1, chloroplastic-like</fullName>
    </recommendedName>
</protein>
<evidence type="ECO:0000256" key="1">
    <source>
        <dbReference type="SAM" id="Coils"/>
    </source>
</evidence>
<keyword evidence="3" id="KW-1185">Reference proteome</keyword>
<name>A0A2Z7CRJ1_9LAMI</name>
<sequence>MVLQLQNLGRSLKFSSKLEDHRRNLHALPASLHDFRSKISNFVSQASFLNESGSNPLSLAGLLQCFELIDVTSKALAKLAVEIDYPVSTWGGRAIENYLNFSLNLLHLLNAITSSIACLNEAKISIFHACENPTLSAVQKLKRIPSRNLGLDLKEETGLFVTEEKPFSEKETVVLEALRVTKMIAYWALGLILSGFCCDVESYKEIRRLSGGFEDSLIKGLDLRFSQMVESKCVAKEVQELNDILDRVPEAKRWDQEIKKLETRLQVVDNLVQDIEKQSNSLFSQVLATRNQLLDNFRLTKQNK</sequence>
<evidence type="ECO:0008006" key="4">
    <source>
        <dbReference type="Google" id="ProtNLM"/>
    </source>
</evidence>
<evidence type="ECO:0000313" key="3">
    <source>
        <dbReference type="Proteomes" id="UP000250235"/>
    </source>
</evidence>
<dbReference type="EMBL" id="KQ995303">
    <property type="protein sequence ID" value="KZV47274.1"/>
    <property type="molecule type" value="Genomic_DNA"/>
</dbReference>
<gene>
    <name evidence="2" type="ORF">F511_07697</name>
</gene>
<evidence type="ECO:0000313" key="2">
    <source>
        <dbReference type="EMBL" id="KZV47274.1"/>
    </source>
</evidence>
<accession>A0A2Z7CRJ1</accession>
<dbReference type="AlphaFoldDB" id="A0A2Z7CRJ1"/>
<dbReference type="Proteomes" id="UP000250235">
    <property type="component" value="Unassembled WGS sequence"/>
</dbReference>
<dbReference type="PANTHER" id="PTHR31509">
    <property type="entry name" value="BPS1-LIKE PROTEIN"/>
    <property type="match status" value="1"/>
</dbReference>
<keyword evidence="1" id="KW-0175">Coiled coil</keyword>
<organism evidence="2 3">
    <name type="scientific">Dorcoceras hygrometricum</name>
    <dbReference type="NCBI Taxonomy" id="472368"/>
    <lineage>
        <taxon>Eukaryota</taxon>
        <taxon>Viridiplantae</taxon>
        <taxon>Streptophyta</taxon>
        <taxon>Embryophyta</taxon>
        <taxon>Tracheophyta</taxon>
        <taxon>Spermatophyta</taxon>
        <taxon>Magnoliopsida</taxon>
        <taxon>eudicotyledons</taxon>
        <taxon>Gunneridae</taxon>
        <taxon>Pentapetalae</taxon>
        <taxon>asterids</taxon>
        <taxon>lamiids</taxon>
        <taxon>Lamiales</taxon>
        <taxon>Gesneriaceae</taxon>
        <taxon>Didymocarpoideae</taxon>
        <taxon>Trichosporeae</taxon>
        <taxon>Loxocarpinae</taxon>
        <taxon>Dorcoceras</taxon>
    </lineage>
</organism>
<dbReference type="OrthoDB" id="985898at2759"/>
<feature type="coiled-coil region" evidence="1">
    <location>
        <begin position="251"/>
        <end position="278"/>
    </location>
</feature>
<reference evidence="2 3" key="1">
    <citation type="journal article" date="2015" name="Proc. Natl. Acad. Sci. U.S.A.">
        <title>The resurrection genome of Boea hygrometrica: A blueprint for survival of dehydration.</title>
        <authorList>
            <person name="Xiao L."/>
            <person name="Yang G."/>
            <person name="Zhang L."/>
            <person name="Yang X."/>
            <person name="Zhao S."/>
            <person name="Ji Z."/>
            <person name="Zhou Q."/>
            <person name="Hu M."/>
            <person name="Wang Y."/>
            <person name="Chen M."/>
            <person name="Xu Y."/>
            <person name="Jin H."/>
            <person name="Xiao X."/>
            <person name="Hu G."/>
            <person name="Bao F."/>
            <person name="Hu Y."/>
            <person name="Wan P."/>
            <person name="Li L."/>
            <person name="Deng X."/>
            <person name="Kuang T."/>
            <person name="Xiang C."/>
            <person name="Zhu J.K."/>
            <person name="Oliver M.J."/>
            <person name="He Y."/>
        </authorList>
    </citation>
    <scope>NUCLEOTIDE SEQUENCE [LARGE SCALE GENOMIC DNA]</scope>
    <source>
        <strain evidence="3">cv. XS01</strain>
    </source>
</reference>
<proteinExistence type="predicted"/>